<evidence type="ECO:0000259" key="13">
    <source>
        <dbReference type="PROSITE" id="PS52039"/>
    </source>
</evidence>
<keyword evidence="4" id="KW-0863">Zinc-finger</keyword>
<dbReference type="SMART" id="SM00437">
    <property type="entry name" value="TOP1Ac"/>
    <property type="match status" value="1"/>
</dbReference>
<accession>A0A933W3W6</accession>
<dbReference type="InterPro" id="IPR003601">
    <property type="entry name" value="Topo_IA_2"/>
</dbReference>
<feature type="region of interest" description="Disordered" evidence="11">
    <location>
        <begin position="1"/>
        <end position="56"/>
    </location>
</feature>
<evidence type="ECO:0000256" key="9">
    <source>
        <dbReference type="ARBA" id="ARBA00023235"/>
    </source>
</evidence>
<dbReference type="GO" id="GO:0003917">
    <property type="term" value="F:DNA topoisomerase type I (single strand cut, ATP-independent) activity"/>
    <property type="evidence" value="ECO:0007669"/>
    <property type="project" value="UniProtKB-UniRule"/>
</dbReference>
<evidence type="ECO:0000256" key="6">
    <source>
        <dbReference type="ARBA" id="ARBA00022842"/>
    </source>
</evidence>
<protein>
    <recommendedName>
        <fullName evidence="10">DNA topoisomerase 1</fullName>
        <ecNumber evidence="10">5.6.2.1</ecNumber>
    </recommendedName>
    <alternativeName>
        <fullName evidence="10">DNA topoisomerase I</fullName>
    </alternativeName>
</protein>
<evidence type="ECO:0000256" key="2">
    <source>
        <dbReference type="ARBA" id="ARBA00009446"/>
    </source>
</evidence>
<dbReference type="NCBIfam" id="TIGR01051">
    <property type="entry name" value="topA_bact"/>
    <property type="match status" value="1"/>
</dbReference>
<keyword evidence="8 10" id="KW-0238">DNA-binding</keyword>
<dbReference type="InterPro" id="IPR013497">
    <property type="entry name" value="Topo_IA_cen"/>
</dbReference>
<feature type="site" description="Interaction with DNA" evidence="10">
    <location>
        <position position="201"/>
    </location>
</feature>
<dbReference type="AlphaFoldDB" id="A0A933W3W6"/>
<feature type="site" description="Interaction with DNA" evidence="10">
    <location>
        <position position="216"/>
    </location>
</feature>
<evidence type="ECO:0000256" key="11">
    <source>
        <dbReference type="SAM" id="MobiDB-lite"/>
    </source>
</evidence>
<dbReference type="SMART" id="SM00436">
    <property type="entry name" value="TOP1Bc"/>
    <property type="match status" value="1"/>
</dbReference>
<dbReference type="CDD" id="cd00186">
    <property type="entry name" value="TOP1Ac"/>
    <property type="match status" value="1"/>
</dbReference>
<evidence type="ECO:0000256" key="8">
    <source>
        <dbReference type="ARBA" id="ARBA00023125"/>
    </source>
</evidence>
<reference evidence="14" key="1">
    <citation type="submission" date="2020-07" db="EMBL/GenBank/DDBJ databases">
        <title>Huge and variable diversity of episymbiotic CPR bacteria and DPANN archaea in groundwater ecosystems.</title>
        <authorList>
            <person name="He C.Y."/>
            <person name="Keren R."/>
            <person name="Whittaker M."/>
            <person name="Farag I.F."/>
            <person name="Doudna J."/>
            <person name="Cate J.H.D."/>
            <person name="Banfield J.F."/>
        </authorList>
    </citation>
    <scope>NUCLEOTIDE SEQUENCE</scope>
    <source>
        <strain evidence="14">NC_groundwater_1813_Pr3_B-0.1um_71_17</strain>
    </source>
</reference>
<keyword evidence="7 10" id="KW-0799">Topoisomerase</keyword>
<feature type="site" description="Interaction with DNA" evidence="10">
    <location>
        <position position="370"/>
    </location>
</feature>
<proteinExistence type="inferred from homology"/>
<dbReference type="Pfam" id="PF01396">
    <property type="entry name" value="Zn_ribbon_Top1"/>
    <property type="match status" value="3"/>
</dbReference>
<sequence>MATSKSRTKAAGTKKKATRKAAVKASNTAPAAKRKRAAAPAAEEAPTEEELAEVEAAGSRASGKRLVIVESPTKSKTLNKFLGKDFMVLASNGHVMDLPKSQLGVDIDNNFEPEYVAIRTKNQALGKIRAAAKHAAHIYLAPDPDREGEAIAWHLQMTLKGVKSPVQRLTFNEITQRAVTEALEHPRDLDMNLVNAQQARRVLDRLVGYKVSPFVWSTVKYGLSAGRVQSVALRLICDREALIRAFVPEEYWTIEVDYETQNEAKARFTARLVRVGDEKLDNGQLRGALASAQAESLAEELKRTSARIAGIEIKPRKKGAVPPFITSTLQQAASNRYGFTSQRTMQIAQKLYEGIELKGEGSVGLITYMRTDSPRLSNEALADIRTWLGKEYGDAYVPEKPNFYKSKKGAQEAHEAIRPSAIARTPSSIKSFLTEEQFKLYDLIWKRAVASQATPAEYDMTTVDIEAGRLGLRASGSVLRFPGWLKVYGRDEDDEAEEGRLPELVNGSALAVASEPVVEPDEGEEPRTVRPDQHFTQPPPRYTDASLVKALEEENIGRPSTYATIVSTITKRDYVEREGRSLKPTDLGMLVTQLLVDTFPDVFNLEFTAGMEEELDEVEEGKREWHAVVRELWDPLSRDLEVAKKKTKEIKDRLQQPTDIDCPVCGRKLVKKFGRNGAFLACPGYPECKHTQPLDKSELPVPVEGVCKLCGAGLVARNGPFGRYIHCERRPECKYTQPFTLGVKCPKCNEGEIAEKKSKRGKIFFSCTRWPACDYAMWDRPRPTPCPTCGAAFLVEKVSKSGVSLLCQTCKSRFPADAAEPAGA</sequence>
<evidence type="ECO:0000259" key="12">
    <source>
        <dbReference type="PROSITE" id="PS50880"/>
    </source>
</evidence>
<evidence type="ECO:0000256" key="3">
    <source>
        <dbReference type="ARBA" id="ARBA00022723"/>
    </source>
</evidence>
<dbReference type="Gene3D" id="3.40.50.140">
    <property type="match status" value="1"/>
</dbReference>
<evidence type="ECO:0000256" key="1">
    <source>
        <dbReference type="ARBA" id="ARBA00000213"/>
    </source>
</evidence>
<feature type="site" description="Interaction with DNA" evidence="10">
    <location>
        <position position="209"/>
    </location>
</feature>
<dbReference type="PRINTS" id="PR00417">
    <property type="entry name" value="PRTPISMRASEI"/>
</dbReference>
<feature type="domain" description="Topo IA-type catalytic" evidence="13">
    <location>
        <begin position="190"/>
        <end position="640"/>
    </location>
</feature>
<dbReference type="GO" id="GO:0008270">
    <property type="term" value="F:zinc ion binding"/>
    <property type="evidence" value="ECO:0007669"/>
    <property type="project" value="UniProtKB-KW"/>
</dbReference>
<feature type="compositionally biased region" description="Basic residues" evidence="11">
    <location>
        <begin position="1"/>
        <end position="22"/>
    </location>
</feature>
<dbReference type="GO" id="GO:0006265">
    <property type="term" value="P:DNA topological change"/>
    <property type="evidence" value="ECO:0007669"/>
    <property type="project" value="UniProtKB-UniRule"/>
</dbReference>
<dbReference type="InterPro" id="IPR013824">
    <property type="entry name" value="Topo_IA_cen_sub1"/>
</dbReference>
<keyword evidence="5" id="KW-0862">Zinc</keyword>
<comment type="catalytic activity">
    <reaction evidence="1 10">
        <text>ATP-independent breakage of single-stranded DNA, followed by passage and rejoining.</text>
        <dbReference type="EC" id="5.6.2.1"/>
    </reaction>
</comment>
<dbReference type="Gene3D" id="2.70.20.10">
    <property type="entry name" value="Topoisomerase I, domain 3"/>
    <property type="match status" value="1"/>
</dbReference>
<dbReference type="InterPro" id="IPR023405">
    <property type="entry name" value="Topo_IA_core_domain"/>
</dbReference>
<name>A0A933W3W6_UNCEI</name>
<keyword evidence="6" id="KW-0460">Magnesium</keyword>
<dbReference type="InterPro" id="IPR006171">
    <property type="entry name" value="TOPRIM_dom"/>
</dbReference>
<comment type="caution">
    <text evidence="14">The sequence shown here is derived from an EMBL/GenBank/DDBJ whole genome shotgun (WGS) entry which is preliminary data.</text>
</comment>
<feature type="region of interest" description="Interaction with DNA" evidence="10">
    <location>
        <begin position="224"/>
        <end position="229"/>
    </location>
</feature>
<dbReference type="EC" id="5.6.2.1" evidence="10"/>
<dbReference type="InterPro" id="IPR023406">
    <property type="entry name" value="Topo_IA_AS"/>
</dbReference>
<dbReference type="PANTHER" id="PTHR42785:SF1">
    <property type="entry name" value="DNA TOPOISOMERASE"/>
    <property type="match status" value="1"/>
</dbReference>
<feature type="site" description="Interaction with DNA" evidence="10">
    <location>
        <position position="200"/>
    </location>
</feature>
<comment type="similarity">
    <text evidence="2 10">Belongs to the type IA topoisomerase family.</text>
</comment>
<dbReference type="Gene3D" id="3.30.65.10">
    <property type="entry name" value="Bacterial Topoisomerase I, domain 1"/>
    <property type="match status" value="2"/>
</dbReference>
<dbReference type="InterPro" id="IPR028612">
    <property type="entry name" value="Topoisom_1_IA"/>
</dbReference>
<feature type="active site" description="O-(5'-phospho-DNA)-tyrosine intermediate" evidence="10">
    <location>
        <position position="368"/>
    </location>
</feature>
<evidence type="ECO:0000256" key="4">
    <source>
        <dbReference type="ARBA" id="ARBA00022771"/>
    </source>
</evidence>
<evidence type="ECO:0000256" key="10">
    <source>
        <dbReference type="HAMAP-Rule" id="MF_00952"/>
    </source>
</evidence>
<dbReference type="InterPro" id="IPR000380">
    <property type="entry name" value="Topo_IA"/>
</dbReference>
<dbReference type="PROSITE" id="PS50880">
    <property type="entry name" value="TOPRIM"/>
    <property type="match status" value="1"/>
</dbReference>
<dbReference type="PROSITE" id="PS52039">
    <property type="entry name" value="TOPO_IA_2"/>
    <property type="match status" value="1"/>
</dbReference>
<dbReference type="InterPro" id="IPR034149">
    <property type="entry name" value="TOPRIM_TopoI"/>
</dbReference>
<comment type="subunit">
    <text evidence="10">Monomer.</text>
</comment>
<feature type="domain" description="Toprim" evidence="12">
    <location>
        <begin position="64"/>
        <end position="174"/>
    </location>
</feature>
<feature type="site" description="Interaction with DNA" evidence="10">
    <location>
        <position position="94"/>
    </location>
</feature>
<gene>
    <name evidence="10 14" type="primary">topA</name>
    <name evidence="14" type="ORF">HZA61_12915</name>
</gene>
<dbReference type="PANTHER" id="PTHR42785">
    <property type="entry name" value="DNA TOPOISOMERASE, TYPE IA, CORE"/>
    <property type="match status" value="1"/>
</dbReference>
<comment type="function">
    <text evidence="10">Releases the supercoiling and torsional tension of DNA, which is introduced during the DNA replication and transcription, by transiently cleaving and rejoining one strand of the DNA duplex. Introduces a single-strand break via transesterification at a target site in duplex DNA. The scissile phosphodiester is attacked by the catalytic tyrosine of the enzyme, resulting in the formation of a DNA-(5'-phosphotyrosyl)-enzyme intermediate and the expulsion of a 3'-OH DNA strand. The free DNA strand then undergoes passage around the unbroken strand, thus removing DNA supercoils. Finally, in the religation step, the DNA 3'-OH attacks the covalent intermediate to expel the active-site tyrosine and restore the DNA phosphodiester backbone.</text>
</comment>
<dbReference type="InterPro" id="IPR013826">
    <property type="entry name" value="Topo_IA_cen_sub3"/>
</dbReference>
<evidence type="ECO:0000313" key="15">
    <source>
        <dbReference type="Proteomes" id="UP000696931"/>
    </source>
</evidence>
<feature type="region of interest" description="Disordered" evidence="11">
    <location>
        <begin position="513"/>
        <end position="540"/>
    </location>
</feature>
<evidence type="ECO:0000256" key="5">
    <source>
        <dbReference type="ARBA" id="ARBA00022833"/>
    </source>
</evidence>
<dbReference type="InterPro" id="IPR013498">
    <property type="entry name" value="Topo_IA_Znf"/>
</dbReference>
<dbReference type="Proteomes" id="UP000696931">
    <property type="component" value="Unassembled WGS sequence"/>
</dbReference>
<dbReference type="Gene3D" id="1.10.460.10">
    <property type="entry name" value="Topoisomerase I, domain 2"/>
    <property type="match status" value="1"/>
</dbReference>
<dbReference type="Pfam" id="PF01751">
    <property type="entry name" value="Toprim"/>
    <property type="match status" value="1"/>
</dbReference>
<dbReference type="HAMAP" id="MF_00952">
    <property type="entry name" value="Topoisom_1_prok"/>
    <property type="match status" value="1"/>
</dbReference>
<feature type="site" description="Interaction with DNA" evidence="10">
    <location>
        <position position="572"/>
    </location>
</feature>
<dbReference type="GO" id="GO:0003677">
    <property type="term" value="F:DNA binding"/>
    <property type="evidence" value="ECO:0007669"/>
    <property type="project" value="UniProtKB-KW"/>
</dbReference>
<dbReference type="InterPro" id="IPR003602">
    <property type="entry name" value="Topo_IA_DNA-bd_dom"/>
</dbReference>
<dbReference type="EMBL" id="JACRIW010000091">
    <property type="protein sequence ID" value="MBI5170383.1"/>
    <property type="molecule type" value="Genomic_DNA"/>
</dbReference>
<dbReference type="GO" id="GO:0005694">
    <property type="term" value="C:chromosome"/>
    <property type="evidence" value="ECO:0007669"/>
    <property type="project" value="InterPro"/>
</dbReference>
<evidence type="ECO:0000256" key="7">
    <source>
        <dbReference type="ARBA" id="ARBA00023029"/>
    </source>
</evidence>
<keyword evidence="9 10" id="KW-0413">Isomerase</keyword>
<dbReference type="PROSITE" id="PS00396">
    <property type="entry name" value="TOPO_IA_1"/>
    <property type="match status" value="1"/>
</dbReference>
<dbReference type="CDD" id="cd03363">
    <property type="entry name" value="TOPRIM_TopoIA_TopoI"/>
    <property type="match status" value="1"/>
</dbReference>
<dbReference type="SUPFAM" id="SSF57783">
    <property type="entry name" value="Zinc beta-ribbon"/>
    <property type="match status" value="2"/>
</dbReference>
<dbReference type="SMART" id="SM00493">
    <property type="entry name" value="TOPRIM"/>
    <property type="match status" value="1"/>
</dbReference>
<dbReference type="InterPro" id="IPR013825">
    <property type="entry name" value="Topo_IA_cen_sub2"/>
</dbReference>
<feature type="site" description="Interaction with DNA" evidence="10">
    <location>
        <position position="204"/>
    </location>
</feature>
<organism evidence="14 15">
    <name type="scientific">Eiseniibacteriota bacterium</name>
    <dbReference type="NCBI Taxonomy" id="2212470"/>
    <lineage>
        <taxon>Bacteria</taxon>
        <taxon>Candidatus Eiseniibacteriota</taxon>
    </lineage>
</organism>
<evidence type="ECO:0000313" key="14">
    <source>
        <dbReference type="EMBL" id="MBI5170383.1"/>
    </source>
</evidence>
<dbReference type="Pfam" id="PF01131">
    <property type="entry name" value="Topoisom_bac"/>
    <property type="match status" value="1"/>
</dbReference>
<dbReference type="Gene3D" id="1.10.290.10">
    <property type="entry name" value="Topoisomerase I, domain 4"/>
    <property type="match status" value="1"/>
</dbReference>
<keyword evidence="3" id="KW-0479">Metal-binding</keyword>
<dbReference type="InterPro" id="IPR005733">
    <property type="entry name" value="TopoI_bac-type"/>
</dbReference>
<dbReference type="SUPFAM" id="SSF56712">
    <property type="entry name" value="Prokaryotic type I DNA topoisomerase"/>
    <property type="match status" value="1"/>
</dbReference>